<keyword evidence="2" id="KW-1185">Reference proteome</keyword>
<dbReference type="EMBL" id="JAHKPD010000012">
    <property type="protein sequence ID" value="MBU2950544.1"/>
    <property type="molecule type" value="Genomic_DNA"/>
</dbReference>
<name>A0ACC5U8A0_9FLAO</name>
<sequence>MKIITVQTTVKAEIDRVWDCWTKPEHILNWNFASDTWCCPKADNDLKPNGQFSWRMEAKDGSMGFDFTGTYVNIIKKELITYKMADGRFVKITFSENEDEIMISETFDAEGTHADEQQRTGWQAIIENFKKYVEKGKY</sequence>
<evidence type="ECO:0000313" key="1">
    <source>
        <dbReference type="EMBL" id="MBU2950544.1"/>
    </source>
</evidence>
<organism evidence="1 2">
    <name type="scientific">Pseudotamlana agarivorans</name>
    <dbReference type="NCBI Taxonomy" id="481183"/>
    <lineage>
        <taxon>Bacteria</taxon>
        <taxon>Pseudomonadati</taxon>
        <taxon>Bacteroidota</taxon>
        <taxon>Flavobacteriia</taxon>
        <taxon>Flavobacteriales</taxon>
        <taxon>Flavobacteriaceae</taxon>
        <taxon>Pseudotamlana</taxon>
    </lineage>
</organism>
<reference evidence="1" key="1">
    <citation type="submission" date="2021-05" db="EMBL/GenBank/DDBJ databases">
        <title>Draft genomes of bacteria isolated from model marine particles.</title>
        <authorList>
            <person name="Datta M.S."/>
            <person name="Schwartzman J.A."/>
            <person name="Enke T.N."/>
            <person name="Saavedra J."/>
            <person name="Cermak N."/>
            <person name="Cordero O.X."/>
        </authorList>
    </citation>
    <scope>NUCLEOTIDE SEQUENCE</scope>
    <source>
        <strain evidence="1">I2M19</strain>
    </source>
</reference>
<gene>
    <name evidence="1" type="ORF">KO493_07535</name>
</gene>
<evidence type="ECO:0000313" key="2">
    <source>
        <dbReference type="Proteomes" id="UP001647509"/>
    </source>
</evidence>
<comment type="caution">
    <text evidence="1">The sequence shown here is derived from an EMBL/GenBank/DDBJ whole genome shotgun (WGS) entry which is preliminary data.</text>
</comment>
<proteinExistence type="predicted"/>
<protein>
    <submittedName>
        <fullName evidence="1">SRPBCC domain-containing protein</fullName>
    </submittedName>
</protein>
<accession>A0ACC5U8A0</accession>
<dbReference type="Proteomes" id="UP001647509">
    <property type="component" value="Unassembled WGS sequence"/>
</dbReference>